<organism evidence="1 2">
    <name type="scientific">Cetraspora pellucida</name>
    <dbReference type="NCBI Taxonomy" id="1433469"/>
    <lineage>
        <taxon>Eukaryota</taxon>
        <taxon>Fungi</taxon>
        <taxon>Fungi incertae sedis</taxon>
        <taxon>Mucoromycota</taxon>
        <taxon>Glomeromycotina</taxon>
        <taxon>Glomeromycetes</taxon>
        <taxon>Diversisporales</taxon>
        <taxon>Gigasporaceae</taxon>
        <taxon>Cetraspora</taxon>
    </lineage>
</organism>
<gene>
    <name evidence="1" type="ORF">SPELUC_LOCUS10397</name>
</gene>
<evidence type="ECO:0000313" key="1">
    <source>
        <dbReference type="EMBL" id="CAG8685521.1"/>
    </source>
</evidence>
<reference evidence="1" key="1">
    <citation type="submission" date="2021-06" db="EMBL/GenBank/DDBJ databases">
        <authorList>
            <person name="Kallberg Y."/>
            <person name="Tangrot J."/>
            <person name="Rosling A."/>
        </authorList>
    </citation>
    <scope>NUCLEOTIDE SEQUENCE</scope>
    <source>
        <strain evidence="1">28 12/20/2015</strain>
    </source>
</reference>
<name>A0ACA9P0E2_9GLOM</name>
<dbReference type="EMBL" id="CAJVPW010019196">
    <property type="protein sequence ID" value="CAG8685521.1"/>
    <property type="molecule type" value="Genomic_DNA"/>
</dbReference>
<keyword evidence="2" id="KW-1185">Reference proteome</keyword>
<comment type="caution">
    <text evidence="1">The sequence shown here is derived from an EMBL/GenBank/DDBJ whole genome shotgun (WGS) entry which is preliminary data.</text>
</comment>
<protein>
    <submittedName>
        <fullName evidence="1">1619_t:CDS:1</fullName>
    </submittedName>
</protein>
<proteinExistence type="predicted"/>
<accession>A0ACA9P0E2</accession>
<evidence type="ECO:0000313" key="2">
    <source>
        <dbReference type="Proteomes" id="UP000789366"/>
    </source>
</evidence>
<sequence length="265" mass="29857">MISRRFPVGIPTSIKKDIPQAIQEGKKGFVKVRVDIHYVGKHHPFIGVRATYRGKYKYLEFLIFTHKIGGEFFADLVADCQDRKKVGLVSGKLTPNIIYGLLGRDISEKKGYNYQPISIAIATFCRLNIIKEMEKYKKEEIAYVKTDCLGLLVEPNSKTQVGTKLGQFKVKEPQTKIKTTLGGKAVPPKIINCRINRNKLVSQLDDGREISVPVALLTKQSILDKNVKPEQLKNCEIRGEGNLVYFPDIDEALPSWIIIDGLHSC</sequence>
<dbReference type="Proteomes" id="UP000789366">
    <property type="component" value="Unassembled WGS sequence"/>
</dbReference>